<name>A0ACB9SPX5_HOLOL</name>
<keyword evidence="2" id="KW-1185">Reference proteome</keyword>
<dbReference type="Proteomes" id="UP001056778">
    <property type="component" value="Chromosome 9"/>
</dbReference>
<dbReference type="EMBL" id="CM043023">
    <property type="protein sequence ID" value="KAI4455461.1"/>
    <property type="molecule type" value="Genomic_DNA"/>
</dbReference>
<reference evidence="1" key="1">
    <citation type="submission" date="2022-04" db="EMBL/GenBank/DDBJ databases">
        <title>Chromosome-scale genome assembly of Holotrichia oblita Faldermann.</title>
        <authorList>
            <person name="Rongchong L."/>
        </authorList>
    </citation>
    <scope>NUCLEOTIDE SEQUENCE</scope>
    <source>
        <strain evidence="1">81SQS9</strain>
    </source>
</reference>
<organism evidence="1 2">
    <name type="scientific">Holotrichia oblita</name>
    <name type="common">Chafer beetle</name>
    <dbReference type="NCBI Taxonomy" id="644536"/>
    <lineage>
        <taxon>Eukaryota</taxon>
        <taxon>Metazoa</taxon>
        <taxon>Ecdysozoa</taxon>
        <taxon>Arthropoda</taxon>
        <taxon>Hexapoda</taxon>
        <taxon>Insecta</taxon>
        <taxon>Pterygota</taxon>
        <taxon>Neoptera</taxon>
        <taxon>Endopterygota</taxon>
        <taxon>Coleoptera</taxon>
        <taxon>Polyphaga</taxon>
        <taxon>Scarabaeiformia</taxon>
        <taxon>Scarabaeidae</taxon>
        <taxon>Melolonthinae</taxon>
        <taxon>Holotrichia</taxon>
    </lineage>
</organism>
<gene>
    <name evidence="1" type="ORF">MML48_9g00014007</name>
</gene>
<sequence length="544" mass="62561">MPEWDDEKVLMLIENYKARPIIWDPKNKDYSKKPLKEDAWTEIGIAVGTTGDVCKKKMIIILASWRREKAKEKKSGGQEKNSLNPKPVIFLDEIWIFSKRNVERSWQDDDIKSVRKPEGYEEAACKDKWKNLRSAYARYLRQKPTNGSSAQVKKKYYLADYLAFLTPFTKSKQQESSIPSPTNINEETSNSTHEEAREAELPESEVQDENNENERAVEDAAAELLVVDSSLTRNKVSSRKRKEVDPLEKCAVEYFTSKNRSQPETREDADLLFLKSLLPDLRQMTNAQNHGFKLNELCRLLMPSARKNANPNARKYKNYSEDGMAAAIEAVQNGRMSKNRAAVCYGINRTTLINHIKGTKCKKVGRPTVLNHQEEQLMVHALLKLADWGYGFDRQQLRRCVQDFLRKLDRPNPFRDGLPGVDWCIAFEKRWKQEISRRVAQNLPKNRALAGTHDVMLDFHNKIKELTEKYDLTNKPQNIFNCDETGFQTDAGTQKVLCKRGTRNPTKLVGSVSKGMYTVLMCCNAVGEFLPMFINPDMPELFMC</sequence>
<comment type="caution">
    <text evidence="1">The sequence shown here is derived from an EMBL/GenBank/DDBJ whole genome shotgun (WGS) entry which is preliminary data.</text>
</comment>
<protein>
    <submittedName>
        <fullName evidence="1">Madf domain transcription factor</fullName>
    </submittedName>
</protein>
<evidence type="ECO:0000313" key="1">
    <source>
        <dbReference type="EMBL" id="KAI4455461.1"/>
    </source>
</evidence>
<evidence type="ECO:0000313" key="2">
    <source>
        <dbReference type="Proteomes" id="UP001056778"/>
    </source>
</evidence>
<proteinExistence type="predicted"/>
<accession>A0ACB9SPX5</accession>